<comment type="subcellular location">
    <subcellularLocation>
        <location evidence="1">Cell membrane</location>
        <topology evidence="1">Multi-pass membrane protein</topology>
    </subcellularLocation>
</comment>
<sequence>MNSKQTDHIETKRRFPICLALALTLGVFAAGSEELVISPLLPDLARAFSSDVSVLALSISIYGVMIFIGAPLLVPLGDKYSRELSLLAGLLIFTAGTVICALAHNLFFFFLGRALSGLAAGAFVPTAYAVVGDRVPYAYRGKVMGLIVSSWSLALIFGVPIGSFIGGVLNWRWTFWIFALMSVLVASLIFIEARRSTEDGDKTEEENGRQAGTFRDALKVPRVPVYLTITFCNMIGFYGMYSFLGTYLHRMLPGGNTASGLLIMVYGIGFSMSVFTGKIADKAGKMRSLIAALAVISIWLSCLAYAPSSMPFLVIGLFVWGLMQSLTVTLLSTILSDCSQSRRGKIMAFYSLASNLAVTLGSAVMGPVYVGYGYAAVGFICAAVTLIGFVLSVFAYRRYGKYEHQADQSLYR</sequence>
<dbReference type="CDD" id="cd17324">
    <property type="entry name" value="MFS_NepI_like"/>
    <property type="match status" value="1"/>
</dbReference>
<keyword evidence="4" id="KW-0812">Transmembrane</keyword>
<accession>A0A411ABH9</accession>
<dbReference type="RefSeq" id="WP_063636524.1">
    <property type="nucleotide sequence ID" value="NZ_BDDG01000001.1"/>
</dbReference>
<dbReference type="AlphaFoldDB" id="A0A411ABH9"/>
<name>A0A411ABH9_BACVE</name>
<dbReference type="Proteomes" id="UP000587477">
    <property type="component" value="Chromosome"/>
</dbReference>
<dbReference type="InterPro" id="IPR020846">
    <property type="entry name" value="MFS_dom"/>
</dbReference>
<evidence type="ECO:0000256" key="4">
    <source>
        <dbReference type="ARBA" id="ARBA00022692"/>
    </source>
</evidence>
<keyword evidence="5" id="KW-1133">Transmembrane helix</keyword>
<dbReference type="EMBL" id="CP063687">
    <property type="protein sequence ID" value="QOY27017.1"/>
    <property type="molecule type" value="Genomic_DNA"/>
</dbReference>
<dbReference type="SUPFAM" id="SSF103473">
    <property type="entry name" value="MFS general substrate transporter"/>
    <property type="match status" value="1"/>
</dbReference>
<dbReference type="GO" id="GO:0022857">
    <property type="term" value="F:transmembrane transporter activity"/>
    <property type="evidence" value="ECO:0007669"/>
    <property type="project" value="InterPro"/>
</dbReference>
<dbReference type="PANTHER" id="PTHR43124">
    <property type="entry name" value="PURINE EFFLUX PUMP PBUE"/>
    <property type="match status" value="1"/>
</dbReference>
<dbReference type="InterPro" id="IPR011701">
    <property type="entry name" value="MFS"/>
</dbReference>
<keyword evidence="2" id="KW-0813">Transport</keyword>
<dbReference type="InterPro" id="IPR050189">
    <property type="entry name" value="MFS_Efflux_Transporters"/>
</dbReference>
<keyword evidence="6" id="KW-0472">Membrane</keyword>
<gene>
    <name evidence="8" type="primary">pbuE_3</name>
    <name evidence="8" type="ORF">BACVE_002028</name>
</gene>
<protein>
    <submittedName>
        <fullName evidence="8">Purine efflux pump PbuE</fullName>
    </submittedName>
</protein>
<evidence type="ECO:0000313" key="9">
    <source>
        <dbReference type="Proteomes" id="UP000587477"/>
    </source>
</evidence>
<evidence type="ECO:0000313" key="8">
    <source>
        <dbReference type="EMBL" id="QOY27017.1"/>
    </source>
</evidence>
<dbReference type="Gene3D" id="1.20.1250.20">
    <property type="entry name" value="MFS general substrate transporter like domains"/>
    <property type="match status" value="1"/>
</dbReference>
<keyword evidence="3" id="KW-1003">Cell membrane</keyword>
<dbReference type="PANTHER" id="PTHR43124:SF3">
    <property type="entry name" value="CHLORAMPHENICOL EFFLUX PUMP RV0191"/>
    <property type="match status" value="1"/>
</dbReference>
<dbReference type="Pfam" id="PF07690">
    <property type="entry name" value="MFS_1"/>
    <property type="match status" value="1"/>
</dbReference>
<evidence type="ECO:0000256" key="2">
    <source>
        <dbReference type="ARBA" id="ARBA00022448"/>
    </source>
</evidence>
<evidence type="ECO:0000259" key="7">
    <source>
        <dbReference type="PROSITE" id="PS50850"/>
    </source>
</evidence>
<proteinExistence type="predicted"/>
<evidence type="ECO:0000256" key="3">
    <source>
        <dbReference type="ARBA" id="ARBA00022475"/>
    </source>
</evidence>
<feature type="domain" description="Major facilitator superfamily (MFS) profile" evidence="7">
    <location>
        <begin position="19"/>
        <end position="400"/>
    </location>
</feature>
<evidence type="ECO:0000256" key="1">
    <source>
        <dbReference type="ARBA" id="ARBA00004651"/>
    </source>
</evidence>
<dbReference type="GO" id="GO:0005886">
    <property type="term" value="C:plasma membrane"/>
    <property type="evidence" value="ECO:0007669"/>
    <property type="project" value="UniProtKB-SubCell"/>
</dbReference>
<evidence type="ECO:0000256" key="5">
    <source>
        <dbReference type="ARBA" id="ARBA00022989"/>
    </source>
</evidence>
<evidence type="ECO:0000256" key="6">
    <source>
        <dbReference type="ARBA" id="ARBA00023136"/>
    </source>
</evidence>
<reference evidence="9" key="1">
    <citation type="submission" date="2020-10" db="EMBL/GenBank/DDBJ databases">
        <title>Complete genome sequence of Bacillus velezensis NST6.</title>
        <authorList>
            <person name="Choi J."/>
        </authorList>
    </citation>
    <scope>NUCLEOTIDE SEQUENCE [LARGE SCALE GENOMIC DNA]</scope>
    <source>
        <strain evidence="9">NST6</strain>
    </source>
</reference>
<organism evidence="8 9">
    <name type="scientific">Bacillus velezensis</name>
    <dbReference type="NCBI Taxonomy" id="492670"/>
    <lineage>
        <taxon>Bacteria</taxon>
        <taxon>Bacillati</taxon>
        <taxon>Bacillota</taxon>
        <taxon>Bacilli</taxon>
        <taxon>Bacillales</taxon>
        <taxon>Bacillaceae</taxon>
        <taxon>Bacillus</taxon>
        <taxon>Bacillus amyloliquefaciens group</taxon>
    </lineage>
</organism>
<dbReference type="PROSITE" id="PS50850">
    <property type="entry name" value="MFS"/>
    <property type="match status" value="1"/>
</dbReference>
<dbReference type="InterPro" id="IPR036259">
    <property type="entry name" value="MFS_trans_sf"/>
</dbReference>